<accession>A0AA42CB28</accession>
<dbReference type="RefSeq" id="WP_282593267.1">
    <property type="nucleotide sequence ID" value="NZ_JAPAAF010000045.1"/>
</dbReference>
<name>A0AA42CB28_9BACT</name>
<keyword evidence="3" id="KW-1185">Reference proteome</keyword>
<organism evidence="2 3">
    <name type="scientific">Gaoshiqia sediminis</name>
    <dbReference type="NCBI Taxonomy" id="2986998"/>
    <lineage>
        <taxon>Bacteria</taxon>
        <taxon>Pseudomonadati</taxon>
        <taxon>Bacteroidota</taxon>
        <taxon>Bacteroidia</taxon>
        <taxon>Marinilabiliales</taxon>
        <taxon>Prolixibacteraceae</taxon>
        <taxon>Gaoshiqia</taxon>
    </lineage>
</organism>
<gene>
    <name evidence="2" type="ORF">N2K84_18175</name>
</gene>
<evidence type="ECO:0000313" key="3">
    <source>
        <dbReference type="Proteomes" id="UP001163821"/>
    </source>
</evidence>
<dbReference type="InterPro" id="IPR046461">
    <property type="entry name" value="TerL_ATPase"/>
</dbReference>
<evidence type="ECO:0000313" key="2">
    <source>
        <dbReference type="EMBL" id="MCW0484667.1"/>
    </source>
</evidence>
<dbReference type="InterPro" id="IPR027417">
    <property type="entry name" value="P-loop_NTPase"/>
</dbReference>
<dbReference type="PANTHER" id="PTHR41287:SF1">
    <property type="entry name" value="PROTEIN YMFN"/>
    <property type="match status" value="1"/>
</dbReference>
<feature type="domain" description="Terminase large subunit-like ATPase" evidence="1">
    <location>
        <begin position="1"/>
        <end position="143"/>
    </location>
</feature>
<dbReference type="Pfam" id="PF03354">
    <property type="entry name" value="TerL_ATPase"/>
    <property type="match status" value="1"/>
</dbReference>
<reference evidence="2" key="1">
    <citation type="submission" date="2022-10" db="EMBL/GenBank/DDBJ databases">
        <title>Gaoshiqiia sediminis gen. nov., sp. nov., isolated from coastal sediment.</title>
        <authorList>
            <person name="Yu W.X."/>
            <person name="Mu D.S."/>
            <person name="Du J.Z."/>
            <person name="Liang Y.Q."/>
        </authorList>
    </citation>
    <scope>NUCLEOTIDE SEQUENCE</scope>
    <source>
        <strain evidence="2">A06</strain>
    </source>
</reference>
<dbReference type="EMBL" id="JAPAAF010000045">
    <property type="protein sequence ID" value="MCW0484667.1"/>
    <property type="molecule type" value="Genomic_DNA"/>
</dbReference>
<protein>
    <submittedName>
        <fullName evidence="2">Terminase large subunit</fullName>
    </submittedName>
</protein>
<dbReference type="Gene3D" id="3.40.50.300">
    <property type="entry name" value="P-loop containing nucleotide triphosphate hydrolases"/>
    <property type="match status" value="1"/>
</dbReference>
<evidence type="ECO:0000259" key="1">
    <source>
        <dbReference type="Pfam" id="PF03354"/>
    </source>
</evidence>
<dbReference type="PANTHER" id="PTHR41287">
    <property type="match status" value="1"/>
</dbReference>
<dbReference type="InterPro" id="IPR005021">
    <property type="entry name" value="Terminase_largesu-like"/>
</dbReference>
<sequence>MARKNAKTTFTAVLSLFEMMKGESEAEVYFLATTAKQASQALKYLKAIISFSPALKKRIDVLAYHLRFNKHSILKPLANNPSKLDGFNPSFAIIDESHAHPNRDLFNIIDSGMKARANPLLLEISTAGFRKDYPFYNQLELAKKVLEGDTEQDNTFFALYTLDDESEIEKPEF</sequence>
<comment type="caution">
    <text evidence="2">The sequence shown here is derived from an EMBL/GenBank/DDBJ whole genome shotgun (WGS) entry which is preliminary data.</text>
</comment>
<proteinExistence type="predicted"/>
<dbReference type="Proteomes" id="UP001163821">
    <property type="component" value="Unassembled WGS sequence"/>
</dbReference>
<dbReference type="AlphaFoldDB" id="A0AA42CB28"/>